<dbReference type="EMBL" id="LN609529">
    <property type="protein sequence ID" value="CEF68562.1"/>
    <property type="molecule type" value="Genomic_DNA"/>
</dbReference>
<dbReference type="PROSITE" id="PS00751">
    <property type="entry name" value="TCP1_2"/>
    <property type="match status" value="1"/>
</dbReference>
<dbReference type="CTD" id="36380932"/>
<evidence type="ECO:0000313" key="10">
    <source>
        <dbReference type="WBParaSite" id="SRAE_2000321800.1"/>
    </source>
</evidence>
<evidence type="ECO:0000256" key="1">
    <source>
        <dbReference type="ARBA" id="ARBA00004496"/>
    </source>
</evidence>
<dbReference type="SUPFAM" id="SSF54849">
    <property type="entry name" value="GroEL-intermediate domain like"/>
    <property type="match status" value="1"/>
</dbReference>
<dbReference type="FunFam" id="1.10.560.10:FF:000058">
    <property type="entry name" value="T-complex protein 1 subunit zeta"/>
    <property type="match status" value="1"/>
</dbReference>
<evidence type="ECO:0000256" key="3">
    <source>
        <dbReference type="ARBA" id="ARBA00022490"/>
    </source>
</evidence>
<evidence type="ECO:0000256" key="6">
    <source>
        <dbReference type="ARBA" id="ARBA00023186"/>
    </source>
</evidence>
<dbReference type="WBParaSite" id="SRAE_2000321800.2">
    <property type="protein sequence ID" value="SRAE_2000321800.2"/>
    <property type="gene ID" value="WBGene00263439"/>
</dbReference>
<reference evidence="8 9" key="1">
    <citation type="submission" date="2014-09" db="EMBL/GenBank/DDBJ databases">
        <authorList>
            <person name="Martin A.A."/>
        </authorList>
    </citation>
    <scope>NUCLEOTIDE SEQUENCE</scope>
    <source>
        <strain evidence="9 11">ED321</strain>
        <strain evidence="8">ED321 Heterogonic</strain>
    </source>
</reference>
<dbReference type="PANTHER" id="PTHR11353">
    <property type="entry name" value="CHAPERONIN"/>
    <property type="match status" value="1"/>
</dbReference>
<dbReference type="Gene3D" id="1.10.560.10">
    <property type="entry name" value="GroEL-like equatorial domain"/>
    <property type="match status" value="1"/>
</dbReference>
<name>A0A090LFM0_STRRB</name>
<dbReference type="GO" id="GO:0005737">
    <property type="term" value="C:cytoplasm"/>
    <property type="evidence" value="ECO:0007669"/>
    <property type="project" value="UniProtKB-SubCell"/>
</dbReference>
<dbReference type="FunFam" id="3.50.7.10:FF:000004">
    <property type="entry name" value="T-complex protein 1 subunit zeta"/>
    <property type="match status" value="1"/>
</dbReference>
<dbReference type="AlphaFoldDB" id="A0A090LFM0"/>
<keyword evidence="5 7" id="KW-0067">ATP-binding</keyword>
<dbReference type="Pfam" id="PF00118">
    <property type="entry name" value="Cpn60_TCP1"/>
    <property type="match status" value="1"/>
</dbReference>
<dbReference type="InterPro" id="IPR012722">
    <property type="entry name" value="Chap_CCT_zeta"/>
</dbReference>
<dbReference type="InterPro" id="IPR027413">
    <property type="entry name" value="GROEL-like_equatorial_sf"/>
</dbReference>
<evidence type="ECO:0000313" key="8">
    <source>
        <dbReference type="EMBL" id="CEF68562.1"/>
    </source>
</evidence>
<dbReference type="GO" id="GO:0005524">
    <property type="term" value="F:ATP binding"/>
    <property type="evidence" value="ECO:0007669"/>
    <property type="project" value="UniProtKB-KW"/>
</dbReference>
<evidence type="ECO:0000313" key="9">
    <source>
        <dbReference type="Proteomes" id="UP000035682"/>
    </source>
</evidence>
<dbReference type="WBParaSite" id="SRAE_2000321800.1">
    <property type="protein sequence ID" value="SRAE_2000321800.1"/>
    <property type="gene ID" value="WBGene00263439"/>
</dbReference>
<comment type="similarity">
    <text evidence="2 7">Belongs to the TCP-1 chaperonin family.</text>
</comment>
<proteinExistence type="inferred from homology"/>
<dbReference type="InterPro" id="IPR002423">
    <property type="entry name" value="Cpn60/GroEL/TCP-1"/>
</dbReference>
<keyword evidence="3" id="KW-0963">Cytoplasm</keyword>
<evidence type="ECO:0000256" key="2">
    <source>
        <dbReference type="ARBA" id="ARBA00008020"/>
    </source>
</evidence>
<gene>
    <name evidence="8 10 11 12" type="ORF">SRAE_2000321800</name>
</gene>
<dbReference type="Gene3D" id="3.30.260.10">
    <property type="entry name" value="TCP-1-like chaperonin intermediate domain"/>
    <property type="match status" value="1"/>
</dbReference>
<evidence type="ECO:0000256" key="7">
    <source>
        <dbReference type="RuleBase" id="RU004187"/>
    </source>
</evidence>
<keyword evidence="6 7" id="KW-0143">Chaperone</keyword>
<accession>A0A090LFM0</accession>
<protein>
    <submittedName>
        <fullName evidence="8 10">T-complex protein 1 subunit zeta-2</fullName>
    </submittedName>
</protein>
<evidence type="ECO:0000256" key="5">
    <source>
        <dbReference type="ARBA" id="ARBA00022840"/>
    </source>
</evidence>
<dbReference type="RefSeq" id="XP_024507762.1">
    <property type="nucleotide sequence ID" value="XM_024654386.1"/>
</dbReference>
<comment type="subcellular location">
    <subcellularLocation>
        <location evidence="1">Cytoplasm</location>
    </subcellularLocation>
</comment>
<sequence>MSSLQCLNPRAEMARQAAALELNMSGAKGLQKVMQSNLGPSGTLKMLVSGAGDVKLTKDGNTLLHEMQITHPTASLIAKTCTAQHDVAGDGITSTVLLIGELLKQAERYVSDGVHPRLISEGFEKAKVMALQFLETFKKSPEINRDLLIEVARGALRTKLRKNIADHLSECIVDAFNAIKDTENLEEPDLHMIEIMEMLHENETDSRFISGLVLDHGGRHPDMPKHVKNAFILTCNVSLEFEKTEVNSSLFYKTAEEREKLLQCERDYITQRCQKIVDLKNEVCKNGEGFVIINQKGIDPPCLDLLAKNGILALRRAKRRNMERLQLACGGEAINAIENLDASVLGFAGTVYEHILGEDKFTFIEDCKSPKSVTLLLKGPNRHSIIQQKDAIKNGLRAIRNVYNDKCVVPGAGSFEVSCHVHLMDEASKIEGRERLGVQAFAEALLVIPKVLAINAGHDGVRSIISLIEARKKRNVIVGIDLENGKPIEPSGIWDNYVVKLNALNACTSIGSNLLLVDEVVRAGLSNLKGDRLDNN</sequence>
<keyword evidence="9" id="KW-1185">Reference proteome</keyword>
<reference evidence="10" key="2">
    <citation type="submission" date="2020-12" db="UniProtKB">
        <authorList>
            <consortium name="WormBaseParasite"/>
        </authorList>
    </citation>
    <scope>IDENTIFICATION</scope>
</reference>
<dbReference type="GeneID" id="36380932"/>
<dbReference type="Gene3D" id="3.50.7.10">
    <property type="entry name" value="GroEL"/>
    <property type="match status" value="1"/>
</dbReference>
<dbReference type="eggNOG" id="KOG0359">
    <property type="taxonomic scope" value="Eukaryota"/>
</dbReference>
<dbReference type="OrthoDB" id="10052040at2759"/>
<dbReference type="SUPFAM" id="SSF48592">
    <property type="entry name" value="GroEL equatorial domain-like"/>
    <property type="match status" value="1"/>
</dbReference>
<dbReference type="GO" id="GO:0140662">
    <property type="term" value="F:ATP-dependent protein folding chaperone"/>
    <property type="evidence" value="ECO:0007669"/>
    <property type="project" value="InterPro"/>
</dbReference>
<dbReference type="InterPro" id="IPR002194">
    <property type="entry name" value="Chaperonin_TCP-1_CS"/>
</dbReference>
<evidence type="ECO:0000313" key="11">
    <source>
        <dbReference type="WBParaSite" id="SRAE_2000321800.2"/>
    </source>
</evidence>
<dbReference type="CDD" id="cd03342">
    <property type="entry name" value="TCP1_zeta"/>
    <property type="match status" value="1"/>
</dbReference>
<evidence type="ECO:0000313" key="12">
    <source>
        <dbReference type="WormBase" id="SRAE_2000321800"/>
    </source>
</evidence>
<keyword evidence="4 7" id="KW-0547">Nucleotide-binding</keyword>
<dbReference type="WormBase" id="SRAE_2000321800">
    <property type="protein sequence ID" value="SRP04380"/>
    <property type="gene ID" value="WBGene00263439"/>
</dbReference>
<dbReference type="GO" id="GO:0016887">
    <property type="term" value="F:ATP hydrolysis activity"/>
    <property type="evidence" value="ECO:0007669"/>
    <property type="project" value="InterPro"/>
</dbReference>
<dbReference type="NCBIfam" id="TIGR02347">
    <property type="entry name" value="chap_CCT_zeta"/>
    <property type="match status" value="1"/>
</dbReference>
<dbReference type="SUPFAM" id="SSF52029">
    <property type="entry name" value="GroEL apical domain-like"/>
    <property type="match status" value="1"/>
</dbReference>
<dbReference type="STRING" id="34506.A0A090LFM0"/>
<dbReference type="GO" id="GO:0051082">
    <property type="term" value="F:unfolded protein binding"/>
    <property type="evidence" value="ECO:0007669"/>
    <property type="project" value="InterPro"/>
</dbReference>
<evidence type="ECO:0000256" key="4">
    <source>
        <dbReference type="ARBA" id="ARBA00022741"/>
    </source>
</evidence>
<dbReference type="Proteomes" id="UP000035682">
    <property type="component" value="Unplaced"/>
</dbReference>
<dbReference type="InterPro" id="IPR027409">
    <property type="entry name" value="GroEL-like_apical_dom_sf"/>
</dbReference>
<dbReference type="InterPro" id="IPR027410">
    <property type="entry name" value="TCP-1-like_intermed_sf"/>
</dbReference>
<dbReference type="InterPro" id="IPR017998">
    <property type="entry name" value="Chaperone_TCP-1"/>
</dbReference>
<organism evidence="8">
    <name type="scientific">Strongyloides ratti</name>
    <name type="common">Parasitic roundworm</name>
    <dbReference type="NCBI Taxonomy" id="34506"/>
    <lineage>
        <taxon>Eukaryota</taxon>
        <taxon>Metazoa</taxon>
        <taxon>Ecdysozoa</taxon>
        <taxon>Nematoda</taxon>
        <taxon>Chromadorea</taxon>
        <taxon>Rhabditida</taxon>
        <taxon>Tylenchina</taxon>
        <taxon>Panagrolaimomorpha</taxon>
        <taxon>Strongyloidoidea</taxon>
        <taxon>Strongyloididae</taxon>
        <taxon>Strongyloides</taxon>
    </lineage>
</organism>
<dbReference type="PRINTS" id="PR00304">
    <property type="entry name" value="TCOMPLEXTCP1"/>
</dbReference>
<dbReference type="OMA" id="LHPRIMT"/>